<evidence type="ECO:0000256" key="2">
    <source>
        <dbReference type="SAM" id="Phobius"/>
    </source>
</evidence>
<evidence type="ECO:0000313" key="4">
    <source>
        <dbReference type="Proteomes" id="UP000030832"/>
    </source>
</evidence>
<name>A0A0B0IFA3_9BACI</name>
<gene>
    <name evidence="3" type="ORF">LQ50_22000</name>
</gene>
<feature type="transmembrane region" description="Helical" evidence="2">
    <location>
        <begin position="38"/>
        <end position="57"/>
    </location>
</feature>
<keyword evidence="4" id="KW-1185">Reference proteome</keyword>
<dbReference type="PANTHER" id="PTHR40027:SF1">
    <property type="entry name" value="CELL DIVISION PROTEIN DIVIC"/>
    <property type="match status" value="1"/>
</dbReference>
<keyword evidence="2" id="KW-1133">Transmembrane helix</keyword>
<keyword evidence="1" id="KW-0175">Coiled coil</keyword>
<dbReference type="InterPro" id="IPR007060">
    <property type="entry name" value="FtsL/DivIC"/>
</dbReference>
<dbReference type="InterPro" id="IPR039076">
    <property type="entry name" value="DivIC"/>
</dbReference>
<evidence type="ECO:0000256" key="1">
    <source>
        <dbReference type="SAM" id="Coils"/>
    </source>
</evidence>
<dbReference type="STRING" id="333138.LQ50_22000"/>
<keyword evidence="2" id="KW-0812">Transmembrane</keyword>
<comment type="caution">
    <text evidence="3">The sequence shown here is derived from an EMBL/GenBank/DDBJ whole genome shotgun (WGS) entry which is preliminary data.</text>
</comment>
<reference evidence="3 4" key="1">
    <citation type="submission" date="2014-09" db="EMBL/GenBank/DDBJ databases">
        <title>Genome sequencing and annotation of Bacillus Okhensis strain Kh10-101T.</title>
        <authorList>
            <person name="Prakash J.S."/>
        </authorList>
    </citation>
    <scope>NUCLEOTIDE SEQUENCE [LARGE SCALE GENOMIC DNA]</scope>
    <source>
        <strain evidence="4">Kh10-101T</strain>
    </source>
</reference>
<evidence type="ECO:0000313" key="3">
    <source>
        <dbReference type="EMBL" id="KHF38326.1"/>
    </source>
</evidence>
<protein>
    <submittedName>
        <fullName evidence="3">Cell division protein</fullName>
    </submittedName>
</protein>
<sequence length="126" mass="14693">MVTDRTSRVREMDKSYIQQREQELEMAARKRRGLFRRLTVLAIFVVALGSIACVSIYTQASSLEGKRQEQAALEEELKKLQLEEARLREDIKNYNDLDYIAEIARRDYYLTKPGETLFKLPESSSN</sequence>
<keyword evidence="3" id="KW-0131">Cell cycle</keyword>
<accession>A0A0B0IFA3</accession>
<proteinExistence type="predicted"/>
<dbReference type="AlphaFoldDB" id="A0A0B0IFA3"/>
<dbReference type="OrthoDB" id="2991180at2"/>
<dbReference type="EMBL" id="JRJU01000043">
    <property type="protein sequence ID" value="KHF38326.1"/>
    <property type="molecule type" value="Genomic_DNA"/>
</dbReference>
<dbReference type="Pfam" id="PF04977">
    <property type="entry name" value="DivIC"/>
    <property type="match status" value="1"/>
</dbReference>
<dbReference type="GO" id="GO:0051301">
    <property type="term" value="P:cell division"/>
    <property type="evidence" value="ECO:0007669"/>
    <property type="project" value="UniProtKB-KW"/>
</dbReference>
<dbReference type="Proteomes" id="UP000030832">
    <property type="component" value="Unassembled WGS sequence"/>
</dbReference>
<organism evidence="3 4">
    <name type="scientific">Halalkalibacter okhensis</name>
    <dbReference type="NCBI Taxonomy" id="333138"/>
    <lineage>
        <taxon>Bacteria</taxon>
        <taxon>Bacillati</taxon>
        <taxon>Bacillota</taxon>
        <taxon>Bacilli</taxon>
        <taxon>Bacillales</taxon>
        <taxon>Bacillaceae</taxon>
        <taxon>Halalkalibacter</taxon>
    </lineage>
</organism>
<keyword evidence="2" id="KW-0472">Membrane</keyword>
<dbReference type="eggNOG" id="COG2919">
    <property type="taxonomic scope" value="Bacteria"/>
</dbReference>
<dbReference type="PANTHER" id="PTHR40027">
    <property type="entry name" value="CELL DIVISION PROTEIN DIVIC"/>
    <property type="match status" value="1"/>
</dbReference>
<keyword evidence="3" id="KW-0132">Cell division</keyword>
<feature type="coiled-coil region" evidence="1">
    <location>
        <begin position="63"/>
        <end position="97"/>
    </location>
</feature>